<accession>A0A6J5PXL6</accession>
<proteinExistence type="predicted"/>
<evidence type="ECO:0000313" key="2">
    <source>
        <dbReference type="EMBL" id="CAB4176693.1"/>
    </source>
</evidence>
<organism evidence="2">
    <name type="scientific">uncultured Caudovirales phage</name>
    <dbReference type="NCBI Taxonomy" id="2100421"/>
    <lineage>
        <taxon>Viruses</taxon>
        <taxon>Duplodnaviria</taxon>
        <taxon>Heunggongvirae</taxon>
        <taxon>Uroviricota</taxon>
        <taxon>Caudoviricetes</taxon>
        <taxon>Peduoviridae</taxon>
        <taxon>Maltschvirus</taxon>
        <taxon>Maltschvirus maltsch</taxon>
    </lineage>
</organism>
<reference evidence="2" key="1">
    <citation type="submission" date="2020-05" db="EMBL/GenBank/DDBJ databases">
        <authorList>
            <person name="Chiriac C."/>
            <person name="Salcher M."/>
            <person name="Ghai R."/>
            <person name="Kavagutti S V."/>
        </authorList>
    </citation>
    <scope>NUCLEOTIDE SEQUENCE</scope>
</reference>
<dbReference type="EMBL" id="LR796459">
    <property type="protein sequence ID" value="CAB4145845.1"/>
    <property type="molecule type" value="Genomic_DNA"/>
</dbReference>
<protein>
    <submittedName>
        <fullName evidence="2">Uncharacterized protein</fullName>
    </submittedName>
</protein>
<name>A0A6J5PXL6_9CAUD</name>
<dbReference type="EMBL" id="LR796939">
    <property type="protein sequence ID" value="CAB4176693.1"/>
    <property type="molecule type" value="Genomic_DNA"/>
</dbReference>
<evidence type="ECO:0000313" key="3">
    <source>
        <dbReference type="EMBL" id="CAB4190247.1"/>
    </source>
</evidence>
<sequence>MSPAEALANYARNLDAAFVQFTREHTGDFVERHELSHPAAMLACAVRNREMGARAAEISQSAPSCSSNVIALPVRRGA</sequence>
<gene>
    <name evidence="3" type="ORF">UFOVP1204_55</name>
    <name evidence="1" type="ORF">UFOVP473_46</name>
    <name evidence="2" type="ORF">UFOVP983_46</name>
</gene>
<dbReference type="EMBL" id="LR797150">
    <property type="protein sequence ID" value="CAB4190247.1"/>
    <property type="molecule type" value="Genomic_DNA"/>
</dbReference>
<evidence type="ECO:0000313" key="1">
    <source>
        <dbReference type="EMBL" id="CAB4145845.1"/>
    </source>
</evidence>